<dbReference type="AlphaFoldDB" id="A0A7X0SEZ4"/>
<dbReference type="InterPro" id="IPR003425">
    <property type="entry name" value="CCB3/YggT"/>
</dbReference>
<reference evidence="1 2" key="1">
    <citation type="submission" date="2020-08" db="EMBL/GenBank/DDBJ databases">
        <title>Clostridia isolated from Swiss meat.</title>
        <authorList>
            <person name="Wambui J."/>
            <person name="Stevens M.J.A."/>
            <person name="Stephan R."/>
        </authorList>
    </citation>
    <scope>NUCLEOTIDE SEQUENCE [LARGE SCALE GENOMIC DNA]</scope>
    <source>
        <strain evidence="1 2">CM001</strain>
    </source>
</reference>
<proteinExistence type="predicted"/>
<sequence length="74" mass="8824">MVETTILVEIILSYIPSIREKSLFQLLKSFNFPILEPFRRLQQNLFGMNRIDFSPILAILFIGFIRKFIFKMLL</sequence>
<evidence type="ECO:0000313" key="2">
    <source>
        <dbReference type="Proteomes" id="UP000585258"/>
    </source>
</evidence>
<accession>A0A7X0SEZ4</accession>
<dbReference type="GO" id="GO:0016020">
    <property type="term" value="C:membrane"/>
    <property type="evidence" value="ECO:0007669"/>
    <property type="project" value="InterPro"/>
</dbReference>
<evidence type="ECO:0000313" key="1">
    <source>
        <dbReference type="EMBL" id="MBB6716320.1"/>
    </source>
</evidence>
<comment type="caution">
    <text evidence="1">The sequence shown here is derived from an EMBL/GenBank/DDBJ whole genome shotgun (WGS) entry which is preliminary data.</text>
</comment>
<protein>
    <submittedName>
        <fullName evidence="1">YggT family protein</fullName>
    </submittedName>
</protein>
<dbReference type="RefSeq" id="WP_167864965.1">
    <property type="nucleotide sequence ID" value="NZ_CP071376.1"/>
</dbReference>
<gene>
    <name evidence="1" type="ORF">H7E68_16570</name>
</gene>
<dbReference type="EMBL" id="JACKWY010000013">
    <property type="protein sequence ID" value="MBB6716320.1"/>
    <property type="molecule type" value="Genomic_DNA"/>
</dbReference>
<organism evidence="1 2">
    <name type="scientific">Clostridium gasigenes</name>
    <dbReference type="NCBI Taxonomy" id="94869"/>
    <lineage>
        <taxon>Bacteria</taxon>
        <taxon>Bacillati</taxon>
        <taxon>Bacillota</taxon>
        <taxon>Clostridia</taxon>
        <taxon>Eubacteriales</taxon>
        <taxon>Clostridiaceae</taxon>
        <taxon>Clostridium</taxon>
    </lineage>
</organism>
<name>A0A7X0SEZ4_9CLOT</name>
<dbReference type="GeneID" id="300401708"/>
<dbReference type="Proteomes" id="UP000585258">
    <property type="component" value="Unassembled WGS sequence"/>
</dbReference>
<dbReference type="Pfam" id="PF02325">
    <property type="entry name" value="CCB3_YggT"/>
    <property type="match status" value="1"/>
</dbReference>